<dbReference type="AlphaFoldDB" id="A0A6P1BIA8"/>
<organism evidence="1 2">
    <name type="scientific">Bradyrhizobium uaiense</name>
    <dbReference type="NCBI Taxonomy" id="2594946"/>
    <lineage>
        <taxon>Bacteria</taxon>
        <taxon>Pseudomonadati</taxon>
        <taxon>Pseudomonadota</taxon>
        <taxon>Alphaproteobacteria</taxon>
        <taxon>Hyphomicrobiales</taxon>
        <taxon>Nitrobacteraceae</taxon>
        <taxon>Bradyrhizobium</taxon>
    </lineage>
</organism>
<comment type="caution">
    <text evidence="1">The sequence shown here is derived from an EMBL/GenBank/DDBJ whole genome shotgun (WGS) entry which is preliminary data.</text>
</comment>
<reference evidence="1 2" key="1">
    <citation type="journal article" date="2020" name="Arch. Microbiol.">
        <title>Bradyrhizobium uaiense sp. nov., a new highly efficient cowpea symbiont.</title>
        <authorList>
            <person name="Cabral Michel D."/>
            <person name="Azarias Guimaraes A."/>
            <person name="Martins da Costa E."/>
            <person name="Soares de Carvalho T."/>
            <person name="Balsanelli E."/>
            <person name="Willems A."/>
            <person name="Maltempi de Souza E."/>
            <person name="de Souza Moreira F.M."/>
        </authorList>
    </citation>
    <scope>NUCLEOTIDE SEQUENCE [LARGE SCALE GENOMIC DNA]</scope>
    <source>
        <strain evidence="1 2">UFLA 03-164</strain>
    </source>
</reference>
<dbReference type="RefSeq" id="WP_163156150.1">
    <property type="nucleotide sequence ID" value="NZ_VKHP01000080.1"/>
</dbReference>
<dbReference type="InterPro" id="IPR006356">
    <property type="entry name" value="HAD-SF_hydro_IIA_hyp3"/>
</dbReference>
<dbReference type="PANTHER" id="PTHR19288:SF90">
    <property type="entry name" value="OS08G0542600 PROTEIN"/>
    <property type="match status" value="1"/>
</dbReference>
<name>A0A6P1BIA8_9BRAD</name>
<dbReference type="InterPro" id="IPR036412">
    <property type="entry name" value="HAD-like_sf"/>
</dbReference>
<dbReference type="SUPFAM" id="SSF56784">
    <property type="entry name" value="HAD-like"/>
    <property type="match status" value="1"/>
</dbReference>
<dbReference type="Gene3D" id="3.40.50.1000">
    <property type="entry name" value="HAD superfamily/HAD-like"/>
    <property type="match status" value="2"/>
</dbReference>
<sequence length="289" mass="30520">MKADATAIAGLHAIADRFDHVLLDQWGTLHEGLAVFPAALNCVARLREAGKRILILSNSGKRAGSNQRRLAALGLPPEAYDGVLSSGEVTWRGLHAREQAPFAELGRACFLISRDGDRSIVDDTGLTVASTVYEADFILLGGLDDDTAEPERWRTLLTAAAARQLPMLCANPDLVMFGVAGLIPAPGALAAFYQSLGGTVLFVGKPYPPMFAAARDQLGHPPPARILVIGDSLDHDIAGGRAAGMLTLLIGSGAHRATLAQASDLPQAIKAAAGTAARMPHWTMDHLIW</sequence>
<keyword evidence="1" id="KW-0378">Hydrolase</keyword>
<dbReference type="Proteomes" id="UP000468531">
    <property type="component" value="Unassembled WGS sequence"/>
</dbReference>
<dbReference type="NCBIfam" id="TIGR01459">
    <property type="entry name" value="HAD-SF-IIA-hyp4"/>
    <property type="match status" value="1"/>
</dbReference>
<accession>A0A6P1BIA8</accession>
<dbReference type="Pfam" id="PF13242">
    <property type="entry name" value="Hydrolase_like"/>
    <property type="match status" value="1"/>
</dbReference>
<dbReference type="GO" id="GO:0016791">
    <property type="term" value="F:phosphatase activity"/>
    <property type="evidence" value="ECO:0007669"/>
    <property type="project" value="TreeGrafter"/>
</dbReference>
<keyword evidence="2" id="KW-1185">Reference proteome</keyword>
<dbReference type="Pfam" id="PF13344">
    <property type="entry name" value="Hydrolase_6"/>
    <property type="match status" value="1"/>
</dbReference>
<proteinExistence type="predicted"/>
<dbReference type="InterPro" id="IPR006357">
    <property type="entry name" value="HAD-SF_hydro_IIA"/>
</dbReference>
<protein>
    <submittedName>
        <fullName evidence="1">TIGR01459 family HAD-type hydrolase</fullName>
    </submittedName>
</protein>
<evidence type="ECO:0000313" key="2">
    <source>
        <dbReference type="Proteomes" id="UP000468531"/>
    </source>
</evidence>
<dbReference type="EMBL" id="VKHP01000080">
    <property type="protein sequence ID" value="NEU98125.1"/>
    <property type="molecule type" value="Genomic_DNA"/>
</dbReference>
<gene>
    <name evidence="1" type="ORF">FNJ47_20395</name>
</gene>
<dbReference type="GO" id="GO:0005737">
    <property type="term" value="C:cytoplasm"/>
    <property type="evidence" value="ECO:0007669"/>
    <property type="project" value="TreeGrafter"/>
</dbReference>
<dbReference type="PANTHER" id="PTHR19288">
    <property type="entry name" value="4-NITROPHENYLPHOSPHATASE-RELATED"/>
    <property type="match status" value="1"/>
</dbReference>
<evidence type="ECO:0000313" key="1">
    <source>
        <dbReference type="EMBL" id="NEU98125.1"/>
    </source>
</evidence>
<dbReference type="InterPro" id="IPR023214">
    <property type="entry name" value="HAD_sf"/>
</dbReference>